<feature type="domain" description="Palmitoyltransferase DHHC" evidence="9">
    <location>
        <begin position="131"/>
        <end position="256"/>
    </location>
</feature>
<evidence type="ECO:0000256" key="4">
    <source>
        <dbReference type="ARBA" id="ARBA00022692"/>
    </source>
</evidence>
<comment type="domain">
    <text evidence="8">The DHHC domain is required for palmitoyltransferase activity.</text>
</comment>
<dbReference type="InterPro" id="IPR039859">
    <property type="entry name" value="PFA4/ZDH16/20/ERF2-like"/>
</dbReference>
<feature type="transmembrane region" description="Helical" evidence="8">
    <location>
        <begin position="64"/>
        <end position="85"/>
    </location>
</feature>
<dbReference type="EC" id="2.3.1.225" evidence="8"/>
<name>A0A445AT16_ARAHY</name>
<dbReference type="InterPro" id="IPR001594">
    <property type="entry name" value="Palmitoyltrfase_DHHC"/>
</dbReference>
<dbReference type="GO" id="GO:0019706">
    <property type="term" value="F:protein-cysteine S-palmitoyltransferase activity"/>
    <property type="evidence" value="ECO:0007669"/>
    <property type="project" value="UniProtKB-EC"/>
</dbReference>
<gene>
    <name evidence="10" type="ORF">Ahy_B01g053995</name>
</gene>
<dbReference type="PROSITE" id="PS50216">
    <property type="entry name" value="DHHC"/>
    <property type="match status" value="1"/>
</dbReference>
<dbReference type="AlphaFoldDB" id="A0A445AT16"/>
<accession>A0A445AT16</accession>
<keyword evidence="7 8" id="KW-0012">Acyltransferase</keyword>
<dbReference type="EMBL" id="SDMP01000011">
    <property type="protein sequence ID" value="RYR29567.1"/>
    <property type="molecule type" value="Genomic_DNA"/>
</dbReference>
<evidence type="ECO:0000256" key="1">
    <source>
        <dbReference type="ARBA" id="ARBA00004127"/>
    </source>
</evidence>
<evidence type="ECO:0000256" key="6">
    <source>
        <dbReference type="ARBA" id="ARBA00023136"/>
    </source>
</evidence>
<dbReference type="Pfam" id="PF01529">
    <property type="entry name" value="DHHC"/>
    <property type="match status" value="1"/>
</dbReference>
<keyword evidence="4 8" id="KW-0812">Transmembrane</keyword>
<feature type="transmembrane region" description="Helical" evidence="8">
    <location>
        <begin position="177"/>
        <end position="204"/>
    </location>
</feature>
<keyword evidence="5 8" id="KW-1133">Transmembrane helix</keyword>
<evidence type="ECO:0000259" key="9">
    <source>
        <dbReference type="Pfam" id="PF01529"/>
    </source>
</evidence>
<evidence type="ECO:0000256" key="7">
    <source>
        <dbReference type="ARBA" id="ARBA00023315"/>
    </source>
</evidence>
<protein>
    <recommendedName>
        <fullName evidence="8">S-acyltransferase</fullName>
        <ecNumber evidence="8">2.3.1.225</ecNumber>
    </recommendedName>
    <alternativeName>
        <fullName evidence="8">Palmitoyltransferase</fullName>
    </alternativeName>
</protein>
<dbReference type="GO" id="GO:0012505">
    <property type="term" value="C:endomembrane system"/>
    <property type="evidence" value="ECO:0007669"/>
    <property type="project" value="UniProtKB-SubCell"/>
</dbReference>
<organism evidence="10 11">
    <name type="scientific">Arachis hypogaea</name>
    <name type="common">Peanut</name>
    <dbReference type="NCBI Taxonomy" id="3818"/>
    <lineage>
        <taxon>Eukaryota</taxon>
        <taxon>Viridiplantae</taxon>
        <taxon>Streptophyta</taxon>
        <taxon>Embryophyta</taxon>
        <taxon>Tracheophyta</taxon>
        <taxon>Spermatophyta</taxon>
        <taxon>Magnoliopsida</taxon>
        <taxon>eudicotyledons</taxon>
        <taxon>Gunneridae</taxon>
        <taxon>Pentapetalae</taxon>
        <taxon>rosids</taxon>
        <taxon>fabids</taxon>
        <taxon>Fabales</taxon>
        <taxon>Fabaceae</taxon>
        <taxon>Papilionoideae</taxon>
        <taxon>50 kb inversion clade</taxon>
        <taxon>dalbergioids sensu lato</taxon>
        <taxon>Dalbergieae</taxon>
        <taxon>Pterocarpus clade</taxon>
        <taxon>Arachis</taxon>
    </lineage>
</organism>
<evidence type="ECO:0000256" key="8">
    <source>
        <dbReference type="RuleBase" id="RU079119"/>
    </source>
</evidence>
<reference evidence="10 11" key="1">
    <citation type="submission" date="2019-01" db="EMBL/GenBank/DDBJ databases">
        <title>Sequencing of cultivated peanut Arachis hypogaea provides insights into genome evolution and oil improvement.</title>
        <authorList>
            <person name="Chen X."/>
        </authorList>
    </citation>
    <scope>NUCLEOTIDE SEQUENCE [LARGE SCALE GENOMIC DNA]</scope>
    <source>
        <strain evidence="11">cv. Fuhuasheng</strain>
        <tissue evidence="10">Leaves</tissue>
    </source>
</reference>
<sequence length="409" mass="46114">MDNTRSTKGGGGGGLMAWNVFKFCTWLRCLGSIMIIIVLCLVGVTYYVVVVANYGPTLLLHGSITAFLILFLFHALLAMVLWSYFSVVFTDPGHVPLNWTPKFDEEKGSDDHADLLPESAVDAGGQTQHCKIRYCRKCNHFKPPRCHHCSVCGRCILKMDHHCIWVVNCVGAFNYKYFLLFVLYTFFGTTLVTVSLLPYFLIFFTDEEISGSATTIILSFVTFVLNLAFAISLLGFMILHIILVIANTTTVEGFEKKSTPKWHYDLGWKKNFEQKEIVGEICEGSYLLRQVELGSFAVFDLFKEVDSSSSSFPISEKAFVAPFLREKSSPFVLAFLSLLIPRFLHLGSYEASAMLVWRGTEHGSEVYSNETTMLNQKNRGSSEYSREGNQGYINLIFFKETELGYIGPE</sequence>
<evidence type="ECO:0000313" key="11">
    <source>
        <dbReference type="Proteomes" id="UP000289738"/>
    </source>
</evidence>
<evidence type="ECO:0000256" key="2">
    <source>
        <dbReference type="ARBA" id="ARBA00008574"/>
    </source>
</evidence>
<proteinExistence type="inferred from homology"/>
<feature type="transmembrane region" description="Helical" evidence="8">
    <location>
        <begin position="25"/>
        <end position="52"/>
    </location>
</feature>
<comment type="caution">
    <text evidence="10">The sequence shown here is derived from an EMBL/GenBank/DDBJ whole genome shotgun (WGS) entry which is preliminary data.</text>
</comment>
<comment type="catalytic activity">
    <reaction evidence="8">
        <text>L-cysteinyl-[protein] + hexadecanoyl-CoA = S-hexadecanoyl-L-cysteinyl-[protein] + CoA</text>
        <dbReference type="Rhea" id="RHEA:36683"/>
        <dbReference type="Rhea" id="RHEA-COMP:10131"/>
        <dbReference type="Rhea" id="RHEA-COMP:11032"/>
        <dbReference type="ChEBI" id="CHEBI:29950"/>
        <dbReference type="ChEBI" id="CHEBI:57287"/>
        <dbReference type="ChEBI" id="CHEBI:57379"/>
        <dbReference type="ChEBI" id="CHEBI:74151"/>
        <dbReference type="EC" id="2.3.1.225"/>
    </reaction>
</comment>
<keyword evidence="3 8" id="KW-0808">Transferase</keyword>
<dbReference type="PANTHER" id="PTHR12246">
    <property type="entry name" value="PALMITOYLTRANSFERASE ZDHHC16"/>
    <property type="match status" value="1"/>
</dbReference>
<keyword evidence="11" id="KW-1185">Reference proteome</keyword>
<dbReference type="STRING" id="3818.A0A445AT16"/>
<comment type="subcellular location">
    <subcellularLocation>
        <location evidence="1">Endomembrane system</location>
        <topology evidence="1">Multi-pass membrane protein</topology>
    </subcellularLocation>
</comment>
<dbReference type="Proteomes" id="UP000289738">
    <property type="component" value="Chromosome B01"/>
</dbReference>
<evidence type="ECO:0000256" key="3">
    <source>
        <dbReference type="ARBA" id="ARBA00022679"/>
    </source>
</evidence>
<comment type="similarity">
    <text evidence="2 8">Belongs to the DHHC palmitoyltransferase family.</text>
</comment>
<feature type="transmembrane region" description="Helical" evidence="8">
    <location>
        <begin position="216"/>
        <end position="246"/>
    </location>
</feature>
<evidence type="ECO:0000313" key="10">
    <source>
        <dbReference type="EMBL" id="RYR29567.1"/>
    </source>
</evidence>
<evidence type="ECO:0000256" key="5">
    <source>
        <dbReference type="ARBA" id="ARBA00022989"/>
    </source>
</evidence>
<keyword evidence="6 8" id="KW-0472">Membrane</keyword>